<dbReference type="KEGG" id="srt:Srot_1796"/>
<organism evidence="5 6">
    <name type="scientific">Segniliparus rotundus (strain ATCC BAA-972 / CDC 1076 / CIP 108378 / DSM 44985 / JCM 13578)</name>
    <dbReference type="NCBI Taxonomy" id="640132"/>
    <lineage>
        <taxon>Bacteria</taxon>
        <taxon>Bacillati</taxon>
        <taxon>Actinomycetota</taxon>
        <taxon>Actinomycetes</taxon>
        <taxon>Mycobacteriales</taxon>
        <taxon>Segniliparaceae</taxon>
        <taxon>Segniliparus</taxon>
    </lineage>
</organism>
<dbReference type="GO" id="GO:0005737">
    <property type="term" value="C:cytoplasm"/>
    <property type="evidence" value="ECO:0007669"/>
    <property type="project" value="UniProtKB-ARBA"/>
</dbReference>
<dbReference type="PANTHER" id="PTHR43191">
    <property type="entry name" value="RRNA METHYLTRANSFERASE 3"/>
    <property type="match status" value="1"/>
</dbReference>
<evidence type="ECO:0000256" key="2">
    <source>
        <dbReference type="ARBA" id="ARBA00022603"/>
    </source>
</evidence>
<dbReference type="SMART" id="SM00967">
    <property type="entry name" value="SpoU_sub_bind"/>
    <property type="match status" value="1"/>
</dbReference>
<dbReference type="GO" id="GO:0008173">
    <property type="term" value="F:RNA methyltransferase activity"/>
    <property type="evidence" value="ECO:0007669"/>
    <property type="project" value="InterPro"/>
</dbReference>
<dbReference type="GO" id="GO:0003723">
    <property type="term" value="F:RNA binding"/>
    <property type="evidence" value="ECO:0007669"/>
    <property type="project" value="InterPro"/>
</dbReference>
<evidence type="ECO:0000313" key="6">
    <source>
        <dbReference type="Proteomes" id="UP000002247"/>
    </source>
</evidence>
<evidence type="ECO:0000256" key="3">
    <source>
        <dbReference type="ARBA" id="ARBA00022679"/>
    </source>
</evidence>
<evidence type="ECO:0000259" key="4">
    <source>
        <dbReference type="SMART" id="SM00967"/>
    </source>
</evidence>
<dbReference type="GO" id="GO:0032259">
    <property type="term" value="P:methylation"/>
    <property type="evidence" value="ECO:0007669"/>
    <property type="project" value="UniProtKB-KW"/>
</dbReference>
<dbReference type="CDD" id="cd18095">
    <property type="entry name" value="SpoU-like_rRNA-MTase"/>
    <property type="match status" value="1"/>
</dbReference>
<dbReference type="PANTHER" id="PTHR43191:SF2">
    <property type="entry name" value="RRNA METHYLTRANSFERASE 3, MITOCHONDRIAL"/>
    <property type="match status" value="1"/>
</dbReference>
<dbReference type="InterPro" id="IPR029026">
    <property type="entry name" value="tRNA_m1G_MTases_N"/>
</dbReference>
<comment type="similarity">
    <text evidence="1">Belongs to the class IV-like SAM-binding methyltransferase superfamily. RNA methyltransferase TrmH family.</text>
</comment>
<reference evidence="5 6" key="1">
    <citation type="journal article" date="2010" name="Stand. Genomic Sci.">
        <title>Complete genome sequence of Segniliparus rotundus type strain (CDC 1076).</title>
        <authorList>
            <person name="Sikorski J."/>
            <person name="Lapidus A."/>
            <person name="Copeland A."/>
            <person name="Misra M."/>
            <person name="Glavina Del Rio T."/>
            <person name="Nolan M."/>
            <person name="Lucas S."/>
            <person name="Chen F."/>
            <person name="Tice H."/>
            <person name="Cheng J.F."/>
            <person name="Jando M."/>
            <person name="Schneider S."/>
            <person name="Bruce D."/>
            <person name="Goodwin L."/>
            <person name="Pitluck S."/>
            <person name="Liolios K."/>
            <person name="Mikhailova N."/>
            <person name="Pati A."/>
            <person name="Ivanova N."/>
            <person name="Mavromatis K."/>
            <person name="Chen A."/>
            <person name="Palaniappan K."/>
            <person name="Chertkov O."/>
            <person name="Land M."/>
            <person name="Hauser L."/>
            <person name="Chang Y.J."/>
            <person name="Jeffries C.D."/>
            <person name="Brettin T."/>
            <person name="Detter J.C."/>
            <person name="Han C."/>
            <person name="Rohde M."/>
            <person name="Goker M."/>
            <person name="Bristow J."/>
            <person name="Eisen J.A."/>
            <person name="Markowitz V."/>
            <person name="Hugenholtz P."/>
            <person name="Kyrpides N.C."/>
            <person name="Klenk H.P."/>
        </authorList>
    </citation>
    <scope>NUCLEOTIDE SEQUENCE [LARGE SCALE GENOMIC DNA]</scope>
    <source>
        <strain evidence="6">ATCC BAA-972 / CDC 1076 / CIP 108378 / DSM 44985 / JCM 13578</strain>
    </source>
</reference>
<keyword evidence="3 5" id="KW-0808">Transferase</keyword>
<evidence type="ECO:0000313" key="5">
    <source>
        <dbReference type="EMBL" id="ADG98256.1"/>
    </source>
</evidence>
<keyword evidence="6" id="KW-1185">Reference proteome</keyword>
<dbReference type="GO" id="GO:0006396">
    <property type="term" value="P:RNA processing"/>
    <property type="evidence" value="ECO:0007669"/>
    <property type="project" value="InterPro"/>
</dbReference>
<feature type="domain" description="RNA 2-O ribose methyltransferase substrate binding" evidence="4">
    <location>
        <begin position="39"/>
        <end position="112"/>
    </location>
</feature>
<keyword evidence="2 5" id="KW-0489">Methyltransferase</keyword>
<sequence>MTLSEPQGARGLLTAQSRRVVEAAKLLSSPGRRKAGEFLAEGPNNVRAAITTGKALEIFASEAAAHEHSELIAAAGEAGIPVCCVDDRAARKLTDAVTPVGLVARCALLDCSLPQALGPQDDWEKPGHAPLVVVLVEPRDPGNVGTALRAAHAFGASAFLVLGDGVDPHNPKAARSSAGSLFAVPVVRERDVAAALGQLRDAGLLLFATTADADLPLDEAESLLQRPCAWLFGNEASGLPEPAAQAADRRIAVPMRPTPGFAPIESLNLAVAAGICLYETARQRSRQAPRPVGIR</sequence>
<dbReference type="Pfam" id="PF22435">
    <property type="entry name" value="MRM3-like_sub_bind"/>
    <property type="match status" value="1"/>
</dbReference>
<dbReference type="EMBL" id="CP001958">
    <property type="protein sequence ID" value="ADG98256.1"/>
    <property type="molecule type" value="Genomic_DNA"/>
</dbReference>
<dbReference type="HOGENOM" id="CLU_021322_3_1_11"/>
<dbReference type="Pfam" id="PF00588">
    <property type="entry name" value="SpoU_methylase"/>
    <property type="match status" value="1"/>
</dbReference>
<name>D6Z8H6_SEGRD</name>
<evidence type="ECO:0000256" key="1">
    <source>
        <dbReference type="ARBA" id="ARBA00007228"/>
    </source>
</evidence>
<dbReference type="Proteomes" id="UP000002247">
    <property type="component" value="Chromosome"/>
</dbReference>
<dbReference type="SUPFAM" id="SSF75217">
    <property type="entry name" value="alpha/beta knot"/>
    <property type="match status" value="1"/>
</dbReference>
<accession>D6Z8H6</accession>
<proteinExistence type="inferred from homology"/>
<dbReference type="Gene3D" id="3.30.1330.30">
    <property type="match status" value="1"/>
</dbReference>
<dbReference type="InterPro" id="IPR051259">
    <property type="entry name" value="rRNA_Methyltransferase"/>
</dbReference>
<dbReference type="eggNOG" id="COG0566">
    <property type="taxonomic scope" value="Bacteria"/>
</dbReference>
<dbReference type="SUPFAM" id="SSF55315">
    <property type="entry name" value="L30e-like"/>
    <property type="match status" value="1"/>
</dbReference>
<dbReference type="InterPro" id="IPR029064">
    <property type="entry name" value="Ribosomal_eL30-like_sf"/>
</dbReference>
<dbReference type="InterPro" id="IPR013123">
    <property type="entry name" value="SpoU_subst-bd"/>
</dbReference>
<protein>
    <submittedName>
        <fullName evidence="5">tRNA/rRNA methyltransferase (SpoU)</fullName>
    </submittedName>
</protein>
<dbReference type="InterPro" id="IPR001537">
    <property type="entry name" value="SpoU_MeTrfase"/>
</dbReference>
<gene>
    <name evidence="5" type="ordered locus">Srot_1796</name>
</gene>
<dbReference type="InterPro" id="IPR029028">
    <property type="entry name" value="Alpha/beta_knot_MTases"/>
</dbReference>
<dbReference type="AlphaFoldDB" id="D6Z8H6"/>
<dbReference type="STRING" id="640132.Srot_1796"/>
<dbReference type="Gene3D" id="3.40.1280.10">
    <property type="match status" value="1"/>
</dbReference>
<dbReference type="InterPro" id="IPR053888">
    <property type="entry name" value="MRM3-like_sub_bind"/>
</dbReference>